<dbReference type="AlphaFoldDB" id="A0A381TWP0"/>
<proteinExistence type="predicted"/>
<dbReference type="NCBIfam" id="TIGR03187">
    <property type="entry name" value="DGQHR"/>
    <property type="match status" value="1"/>
</dbReference>
<evidence type="ECO:0000313" key="1">
    <source>
        <dbReference type="EMBL" id="SVA19898.1"/>
    </source>
</evidence>
<accession>A0A381TWP0</accession>
<dbReference type="Pfam" id="PF14072">
    <property type="entry name" value="DndB"/>
    <property type="match status" value="1"/>
</dbReference>
<reference evidence="1" key="1">
    <citation type="submission" date="2018-05" db="EMBL/GenBank/DDBJ databases">
        <authorList>
            <person name="Lanie J.A."/>
            <person name="Ng W.-L."/>
            <person name="Kazmierczak K.M."/>
            <person name="Andrzejewski T.M."/>
            <person name="Davidsen T.M."/>
            <person name="Wayne K.J."/>
            <person name="Tettelin H."/>
            <person name="Glass J.I."/>
            <person name="Rusch D."/>
            <person name="Podicherti R."/>
            <person name="Tsui H.-C.T."/>
            <person name="Winkler M.E."/>
        </authorList>
    </citation>
    <scope>NUCLEOTIDE SEQUENCE</scope>
</reference>
<dbReference type="InterPro" id="IPR017642">
    <property type="entry name" value="DNA_S_mod_DndB"/>
</dbReference>
<evidence type="ECO:0008006" key="2">
    <source>
        <dbReference type="Google" id="ProtNLM"/>
    </source>
</evidence>
<name>A0A381TWP0_9ZZZZ</name>
<organism evidence="1">
    <name type="scientific">marine metagenome</name>
    <dbReference type="NCBI Taxonomy" id="408172"/>
    <lineage>
        <taxon>unclassified sequences</taxon>
        <taxon>metagenomes</taxon>
        <taxon>ecological metagenomes</taxon>
    </lineage>
</organism>
<protein>
    <recommendedName>
        <fullName evidence="2">DGQHR domain-containing protein</fullName>
    </recommendedName>
</protein>
<sequence length="377" mass="42709">MINVDAIRMQQFGVQFYQASLTASDIDKLVRFEVLSYSKQRQSPVRGVKRRSGSKVNWDLLERRIAANEKAYQRQIIKRKIDELVGYYVQCREARDLPSIPGAVIISSDEILRFEPIEQSSNMGTLKVPEREGALRAIDGQHRLLAMHADIGQFGDEKFTVPAVIFDRLPEDHIVQMFVTINAKHTRLNPSHLVSLSGRQLYRDENLAVAHDIVRTLSDQADSPLCGDIKLLGVGKGRVAQAPLAKEIKRLLAEDSFGGPRKSAAFRNDARRFFLNYFRRVAQVFGAAWNGRKYSIKSVTALRGFIRVVPSVISRLDQEHADRTDFRAIGRVIAPWGRRIGDVRFETDGPWKHSHTTVESLATELRLALQYPEGTDM</sequence>
<dbReference type="EMBL" id="UINC01005220">
    <property type="protein sequence ID" value="SVA19898.1"/>
    <property type="molecule type" value="Genomic_DNA"/>
</dbReference>
<gene>
    <name evidence="1" type="ORF">METZ01_LOCUS72752</name>
</gene>
<dbReference type="InterPro" id="IPR017601">
    <property type="entry name" value="DGQHR-contain_dom"/>
</dbReference>